<dbReference type="AlphaFoldDB" id="A0A068QQ59"/>
<evidence type="ECO:0000313" key="3">
    <source>
        <dbReference type="Proteomes" id="UP000032721"/>
    </source>
</evidence>
<sequence length="193" mass="22079">MNKENLFSPANEEIQDVFELSKTRYEQEISHYEILVKEKPELAHLFEENVKPDTLTSPALQQTEFVSGHFNINTYHQYGSFPFIQVSSYPAIIGHQPNTGKKTNFNGYIQGGYNTPILNFNNIHLGGVIKHARSIINTPLNFQLYINPRNIVLRLYSGNVYLGDLFSVYQNHILITYPVVFSGIGTFSLIQHQ</sequence>
<dbReference type="KEGG" id="xdo:XDD1_1478"/>
<name>A0A068QQ59_9GAMM</name>
<dbReference type="OrthoDB" id="6444064at2"/>
<proteinExistence type="predicted"/>
<dbReference type="Proteomes" id="UP000032721">
    <property type="component" value="Chromosome"/>
</dbReference>
<keyword evidence="4" id="KW-1185">Reference proteome</keyword>
<dbReference type="HOGENOM" id="CLU_1414683_0_0_6"/>
<organism evidence="1 3">
    <name type="scientific">Xenorhabdus doucetiae</name>
    <dbReference type="NCBI Taxonomy" id="351671"/>
    <lineage>
        <taxon>Bacteria</taxon>
        <taxon>Pseudomonadati</taxon>
        <taxon>Pseudomonadota</taxon>
        <taxon>Gammaproteobacteria</taxon>
        <taxon>Enterobacterales</taxon>
        <taxon>Morganellaceae</taxon>
        <taxon>Xenorhabdus</taxon>
    </lineage>
</organism>
<dbReference type="STRING" id="351671.XDD1_1478"/>
<evidence type="ECO:0000313" key="2">
    <source>
        <dbReference type="EMBL" id="TYO98847.1"/>
    </source>
</evidence>
<accession>A0A068QQ59</accession>
<reference evidence="2 4" key="2">
    <citation type="submission" date="2019-07" db="EMBL/GenBank/DDBJ databases">
        <title>Genomic Encyclopedia of Type Strains, Phase I: the one thousand microbial genomes (KMG-I) project.</title>
        <authorList>
            <person name="Kyrpides N."/>
        </authorList>
    </citation>
    <scope>NUCLEOTIDE SEQUENCE [LARGE SCALE GENOMIC DNA]</scope>
    <source>
        <strain evidence="2 4">DSM 17909</strain>
    </source>
</reference>
<dbReference type="Proteomes" id="UP000324170">
    <property type="component" value="Unassembled WGS sequence"/>
</dbReference>
<gene>
    <name evidence="2" type="ORF">LY16_03247</name>
    <name evidence="1" type="ORF">XDD1_1478</name>
</gene>
<dbReference type="EMBL" id="VNHN01000077">
    <property type="protein sequence ID" value="TYO98847.1"/>
    <property type="molecule type" value="Genomic_DNA"/>
</dbReference>
<dbReference type="EMBL" id="FO704550">
    <property type="protein sequence ID" value="CDG17177.1"/>
    <property type="molecule type" value="Genomic_DNA"/>
</dbReference>
<protein>
    <submittedName>
        <fullName evidence="1">Uncharacterized protein</fullName>
    </submittedName>
</protein>
<evidence type="ECO:0000313" key="4">
    <source>
        <dbReference type="Proteomes" id="UP000324170"/>
    </source>
</evidence>
<reference evidence="1 3" key="1">
    <citation type="submission" date="2013-07" db="EMBL/GenBank/DDBJ databases">
        <authorList>
            <person name="Genoscope - CEA"/>
        </authorList>
    </citation>
    <scope>NUCLEOTIDE SEQUENCE [LARGE SCALE GENOMIC DNA]</scope>
    <source>
        <strain evidence="1">FRM16</strain>
        <strain evidence="3">FRM16 / DSM 17909</strain>
    </source>
</reference>
<dbReference type="RefSeq" id="WP_045969848.1">
    <property type="nucleotide sequence ID" value="NZ_CAWMED010000001.1"/>
</dbReference>
<evidence type="ECO:0000313" key="1">
    <source>
        <dbReference type="EMBL" id="CDG17177.1"/>
    </source>
</evidence>